<comment type="cofactor">
    <cofactor evidence="2">
        <name>Mn(2+)</name>
        <dbReference type="ChEBI" id="CHEBI:29035"/>
    </cofactor>
</comment>
<dbReference type="Proteomes" id="UP000276379">
    <property type="component" value="Unassembled WGS sequence"/>
</dbReference>
<evidence type="ECO:0000256" key="8">
    <source>
        <dbReference type="SAM" id="MobiDB-lite"/>
    </source>
</evidence>
<feature type="compositionally biased region" description="Basic and acidic residues" evidence="8">
    <location>
        <begin position="1"/>
        <end position="17"/>
    </location>
</feature>
<keyword evidence="6" id="KW-0378">Hydrolase</keyword>
<dbReference type="Pfam" id="PF00557">
    <property type="entry name" value="Peptidase_M24"/>
    <property type="match status" value="1"/>
</dbReference>
<dbReference type="InterPro" id="IPR036005">
    <property type="entry name" value="Creatinase/aminopeptidase-like"/>
</dbReference>
<dbReference type="PANTHER" id="PTHR43226">
    <property type="entry name" value="XAA-PRO AMINOPEPTIDASE 3"/>
    <property type="match status" value="1"/>
</dbReference>
<dbReference type="Pfam" id="PF05195">
    <property type="entry name" value="AMP_N"/>
    <property type="match status" value="1"/>
</dbReference>
<dbReference type="CDD" id="cd01087">
    <property type="entry name" value="Prolidase"/>
    <property type="match status" value="1"/>
</dbReference>
<keyword evidence="5" id="KW-0479">Metal-binding</keyword>
<dbReference type="GO" id="GO:0006508">
    <property type="term" value="P:proteolysis"/>
    <property type="evidence" value="ECO:0007669"/>
    <property type="project" value="TreeGrafter"/>
</dbReference>
<evidence type="ECO:0000256" key="4">
    <source>
        <dbReference type="ARBA" id="ARBA00012574"/>
    </source>
</evidence>
<evidence type="ECO:0000256" key="5">
    <source>
        <dbReference type="ARBA" id="ARBA00022723"/>
    </source>
</evidence>
<dbReference type="EMBL" id="PDES01000006">
    <property type="protein sequence ID" value="RRQ86153.1"/>
    <property type="molecule type" value="Genomic_DNA"/>
</dbReference>
<comment type="catalytic activity">
    <reaction evidence="1">
        <text>Release of any N-terminal amino acid, including proline, that is linked to proline, even from a dipeptide or tripeptide.</text>
        <dbReference type="EC" id="3.4.11.9"/>
    </reaction>
</comment>
<gene>
    <name evidence="10" type="ORF">CQW44_14615</name>
</gene>
<evidence type="ECO:0000313" key="11">
    <source>
        <dbReference type="Proteomes" id="UP000276379"/>
    </source>
</evidence>
<dbReference type="Gene3D" id="3.90.230.10">
    <property type="entry name" value="Creatinase/methionine aminopeptidase superfamily"/>
    <property type="match status" value="1"/>
</dbReference>
<accession>A0A3R8SD72</accession>
<dbReference type="AlphaFoldDB" id="A0A3R8SD72"/>
<dbReference type="Gene3D" id="3.40.350.10">
    <property type="entry name" value="Creatinase/prolidase N-terminal domain"/>
    <property type="match status" value="1"/>
</dbReference>
<dbReference type="PANTHER" id="PTHR43226:SF4">
    <property type="entry name" value="XAA-PRO AMINOPEPTIDASE 3"/>
    <property type="match status" value="1"/>
</dbReference>
<dbReference type="SMART" id="SM01011">
    <property type="entry name" value="AMP_N"/>
    <property type="match status" value="1"/>
</dbReference>
<evidence type="ECO:0000259" key="9">
    <source>
        <dbReference type="SMART" id="SM01011"/>
    </source>
</evidence>
<feature type="region of interest" description="Disordered" evidence="8">
    <location>
        <begin position="1"/>
        <end position="20"/>
    </location>
</feature>
<sequence length="487" mass="52524">MDRADVRQRAGASHDRTPSPTLAECFTRGWADSAQAAPALSGAAYAAERRARLSARFPSERIVVPAGGLKTRSNDFDYAFRPHSAFLHLTAEEGASAVPDSVLVLEPTGSGHEAAVFTRPRSPRGRGPDGTEFYRDRRYGEFWVGRRRTLAETSDALGLTVLPRDDLARALASPVPTRVVRGQDTLVDAVVPAAAKEESELLAFLAESRLVKDEWEIEQMRAAVDHTVAAFHDVADELPTAVRLARGERWIEGTFNRRARLEGYGLGFETIAAAGAHACVLHWMRNDGAVRDGELLLLDAGVETDTCYTGDVTRTLPVGGRFTDAQRRVYDLVHAAQSAGVAALRPGARFGDFHDAATRVIADGLDAWGLRPGGSGPHDRSLYGRYTVCGTGHMLGLDCHDCAGARDSAYLDGVLEPGHVLTVEPGLYFQPDDLTIPAFLRGIGVRIEDDFLITADGAVCLSSALPRAADDVEAWVIAARSKSSGRR</sequence>
<name>A0A3R8SD72_9ACTN</name>
<protein>
    <recommendedName>
        <fullName evidence="4">Xaa-Pro aminopeptidase</fullName>
        <ecNumber evidence="4">3.4.11.9</ecNumber>
    </recommendedName>
</protein>
<dbReference type="RefSeq" id="WP_125209948.1">
    <property type="nucleotide sequence ID" value="NZ_PDER01000010.1"/>
</dbReference>
<dbReference type="InterPro" id="IPR000994">
    <property type="entry name" value="Pept_M24"/>
</dbReference>
<evidence type="ECO:0000256" key="3">
    <source>
        <dbReference type="ARBA" id="ARBA00008766"/>
    </source>
</evidence>
<dbReference type="EC" id="3.4.11.9" evidence="4"/>
<evidence type="ECO:0000256" key="1">
    <source>
        <dbReference type="ARBA" id="ARBA00001424"/>
    </source>
</evidence>
<dbReference type="InterPro" id="IPR029149">
    <property type="entry name" value="Creatin/AminoP/Spt16_N"/>
</dbReference>
<dbReference type="InterPro" id="IPR052433">
    <property type="entry name" value="X-Pro_dipept-like"/>
</dbReference>
<dbReference type="SUPFAM" id="SSF53092">
    <property type="entry name" value="Creatinase/prolidase N-terminal domain"/>
    <property type="match status" value="1"/>
</dbReference>
<comment type="caution">
    <text evidence="10">The sequence shown here is derived from an EMBL/GenBank/DDBJ whole genome shotgun (WGS) entry which is preliminary data.</text>
</comment>
<keyword evidence="7" id="KW-0464">Manganese</keyword>
<comment type="similarity">
    <text evidence="3">Belongs to the peptidase M24B family.</text>
</comment>
<feature type="domain" description="Aminopeptidase P N-terminal" evidence="9">
    <location>
        <begin position="40"/>
        <end position="188"/>
    </location>
</feature>
<dbReference type="InterPro" id="IPR007865">
    <property type="entry name" value="Aminopep_P_N"/>
</dbReference>
<evidence type="ECO:0000313" key="10">
    <source>
        <dbReference type="EMBL" id="RRQ86153.1"/>
    </source>
</evidence>
<dbReference type="SUPFAM" id="SSF55920">
    <property type="entry name" value="Creatinase/aminopeptidase"/>
    <property type="match status" value="1"/>
</dbReference>
<reference evidence="10 11" key="1">
    <citation type="submission" date="2017-10" db="EMBL/GenBank/DDBJ databases">
        <title>Draft genome of actinobacteria isolated from guarana (Paullinia cupana (Mart.) Ducke.</title>
        <authorList>
            <person name="Siqueira K.A."/>
            <person name="Liotti R.G."/>
            <person name="Mendes T.A."/>
            <person name="Soares M.A."/>
        </authorList>
    </citation>
    <scope>NUCLEOTIDE SEQUENCE [LARGE SCALE GENOMIC DNA]</scope>
    <source>
        <strain evidence="10 11">199</strain>
    </source>
</reference>
<proteinExistence type="inferred from homology"/>
<evidence type="ECO:0000256" key="7">
    <source>
        <dbReference type="ARBA" id="ARBA00023211"/>
    </source>
</evidence>
<dbReference type="GO" id="GO:0005829">
    <property type="term" value="C:cytosol"/>
    <property type="evidence" value="ECO:0007669"/>
    <property type="project" value="TreeGrafter"/>
</dbReference>
<keyword evidence="10" id="KW-0645">Protease</keyword>
<dbReference type="GO" id="GO:0070006">
    <property type="term" value="F:metalloaminopeptidase activity"/>
    <property type="evidence" value="ECO:0007669"/>
    <property type="project" value="InterPro"/>
</dbReference>
<evidence type="ECO:0000256" key="6">
    <source>
        <dbReference type="ARBA" id="ARBA00022801"/>
    </source>
</evidence>
<evidence type="ECO:0000256" key="2">
    <source>
        <dbReference type="ARBA" id="ARBA00001936"/>
    </source>
</evidence>
<keyword evidence="10" id="KW-0031">Aminopeptidase</keyword>
<dbReference type="GO" id="GO:0030145">
    <property type="term" value="F:manganese ion binding"/>
    <property type="evidence" value="ECO:0007669"/>
    <property type="project" value="InterPro"/>
</dbReference>
<organism evidence="10 11">
    <name type="scientific">Streptomyces griseofuscus</name>
    <dbReference type="NCBI Taxonomy" id="146922"/>
    <lineage>
        <taxon>Bacteria</taxon>
        <taxon>Bacillati</taxon>
        <taxon>Actinomycetota</taxon>
        <taxon>Actinomycetes</taxon>
        <taxon>Kitasatosporales</taxon>
        <taxon>Streptomycetaceae</taxon>
        <taxon>Streptomyces</taxon>
    </lineage>
</organism>
<keyword evidence="11" id="KW-1185">Reference proteome</keyword>